<protein>
    <submittedName>
        <fullName evidence="2">Uncharacterized protein</fullName>
    </submittedName>
</protein>
<keyword evidence="1" id="KW-0812">Transmembrane</keyword>
<evidence type="ECO:0000256" key="1">
    <source>
        <dbReference type="SAM" id="Phobius"/>
    </source>
</evidence>
<sequence>MVILKMEENVKNPVVIWTKKDYLGCLIERENLPQPERVAFPKPPKAPDGSLMYERVPNKVPEVPPLDKIIGHPGLNPTAAASPSLKKRTYEEMNGIDMASPHQPPSIPAAPPRSEQYQILMAAAAAAAAAGSGGGGQPPPPPGAIQPMPRHVAQINGKPKIAHVTRTAAGRKQLRESNLLLNGNNMKEYLNEDHLTGFDNYKYCPKSVAPNLLTFTGFLFTVIAYLVFTALDYNYYASDPDHPEVEPLPRWVFMMAAIFLFLAYTLVMAIIHVIFYCLTVKSQLETSVTAIKIFTIFQGLRVIGTVMMVLHRNTYRDAQVEVVSISFDTENRFLDLGIVDDYRKKIIGTFFINGGFMLLSISLAAYVNYKSTLFSLWEIFDSVYGVAIITVPYLIHLDWIHHLLFKLDRGITVSFFDCKPVSAFFDINSDVAFKCPPLLMACRQIEHGVQAIFGPSDPILGAHVQSICEALDVPHIEARMNIEPSSKELSINLHPGQDAMNIAYKDLMSFQTPRSNENTLSRKD</sequence>
<gene>
    <name evidence="2" type="ORF">CALMAC_LOCUS479</name>
</gene>
<proteinExistence type="predicted"/>
<dbReference type="Proteomes" id="UP000410492">
    <property type="component" value="Unassembled WGS sequence"/>
</dbReference>
<dbReference type="Gene3D" id="3.40.50.2300">
    <property type="match status" value="1"/>
</dbReference>
<feature type="transmembrane region" description="Helical" evidence="1">
    <location>
        <begin position="212"/>
        <end position="231"/>
    </location>
</feature>
<keyword evidence="1" id="KW-1133">Transmembrane helix</keyword>
<dbReference type="AlphaFoldDB" id="A0A653BF45"/>
<reference evidence="2 3" key="1">
    <citation type="submission" date="2019-01" db="EMBL/GenBank/DDBJ databases">
        <authorList>
            <person name="Sayadi A."/>
        </authorList>
    </citation>
    <scope>NUCLEOTIDE SEQUENCE [LARGE SCALE GENOMIC DNA]</scope>
</reference>
<feature type="transmembrane region" description="Helical" evidence="1">
    <location>
        <begin position="346"/>
        <end position="367"/>
    </location>
</feature>
<evidence type="ECO:0000313" key="3">
    <source>
        <dbReference type="Proteomes" id="UP000410492"/>
    </source>
</evidence>
<keyword evidence="3" id="KW-1185">Reference proteome</keyword>
<name>A0A653BF45_CALMS</name>
<dbReference type="OrthoDB" id="6738791at2759"/>
<dbReference type="EMBL" id="CAACVG010000497">
    <property type="protein sequence ID" value="VEN34200.1"/>
    <property type="molecule type" value="Genomic_DNA"/>
</dbReference>
<feature type="transmembrane region" description="Helical" evidence="1">
    <location>
        <begin position="379"/>
        <end position="400"/>
    </location>
</feature>
<evidence type="ECO:0000313" key="2">
    <source>
        <dbReference type="EMBL" id="VEN34200.1"/>
    </source>
</evidence>
<feature type="transmembrane region" description="Helical" evidence="1">
    <location>
        <begin position="251"/>
        <end position="278"/>
    </location>
</feature>
<keyword evidence="1" id="KW-0472">Membrane</keyword>
<accession>A0A653BF45</accession>
<organism evidence="2 3">
    <name type="scientific">Callosobruchus maculatus</name>
    <name type="common">Southern cowpea weevil</name>
    <name type="synonym">Pulse bruchid</name>
    <dbReference type="NCBI Taxonomy" id="64391"/>
    <lineage>
        <taxon>Eukaryota</taxon>
        <taxon>Metazoa</taxon>
        <taxon>Ecdysozoa</taxon>
        <taxon>Arthropoda</taxon>
        <taxon>Hexapoda</taxon>
        <taxon>Insecta</taxon>
        <taxon>Pterygota</taxon>
        <taxon>Neoptera</taxon>
        <taxon>Endopterygota</taxon>
        <taxon>Coleoptera</taxon>
        <taxon>Polyphaga</taxon>
        <taxon>Cucujiformia</taxon>
        <taxon>Chrysomeloidea</taxon>
        <taxon>Chrysomelidae</taxon>
        <taxon>Bruchinae</taxon>
        <taxon>Bruchini</taxon>
        <taxon>Callosobruchus</taxon>
    </lineage>
</organism>